<dbReference type="Pfam" id="PF13527">
    <property type="entry name" value="Acetyltransf_9"/>
    <property type="match status" value="1"/>
</dbReference>
<feature type="domain" description="Eis-like acetyltransferase" evidence="5">
    <location>
        <begin position="182"/>
        <end position="291"/>
    </location>
</feature>
<dbReference type="GO" id="GO:0034069">
    <property type="term" value="F:aminoglycoside N-acetyltransferase activity"/>
    <property type="evidence" value="ECO:0007669"/>
    <property type="project" value="TreeGrafter"/>
</dbReference>
<organism evidence="6 7">
    <name type="scientific">Saccharopolyspora shandongensis</name>
    <dbReference type="NCBI Taxonomy" id="418495"/>
    <lineage>
        <taxon>Bacteria</taxon>
        <taxon>Bacillati</taxon>
        <taxon>Actinomycetota</taxon>
        <taxon>Actinomycetes</taxon>
        <taxon>Pseudonocardiales</taxon>
        <taxon>Pseudonocardiaceae</taxon>
        <taxon>Saccharopolyspora</taxon>
    </lineage>
</organism>
<dbReference type="OrthoDB" id="8399956at2"/>
<dbReference type="Proteomes" id="UP000199529">
    <property type="component" value="Unassembled WGS sequence"/>
</dbReference>
<dbReference type="AlphaFoldDB" id="A0A1H3BEV1"/>
<evidence type="ECO:0000256" key="1">
    <source>
        <dbReference type="ARBA" id="ARBA00022679"/>
    </source>
</evidence>
<comment type="similarity">
    <text evidence="3">Belongs to the acetyltransferase Eis family.</text>
</comment>
<evidence type="ECO:0000259" key="4">
    <source>
        <dbReference type="Pfam" id="PF13530"/>
    </source>
</evidence>
<dbReference type="Gene3D" id="3.30.1050.10">
    <property type="entry name" value="SCP2 sterol-binding domain"/>
    <property type="match status" value="1"/>
</dbReference>
<feature type="domain" description="Enhanced intracellular survival protein" evidence="4">
    <location>
        <begin position="302"/>
        <end position="398"/>
    </location>
</feature>
<dbReference type="PANTHER" id="PTHR37817">
    <property type="entry name" value="N-ACETYLTRANSFERASE EIS"/>
    <property type="match status" value="1"/>
</dbReference>
<dbReference type="InterPro" id="IPR016181">
    <property type="entry name" value="Acyl_CoA_acyltransferase"/>
</dbReference>
<dbReference type="EMBL" id="FNOK01000010">
    <property type="protein sequence ID" value="SDX40315.1"/>
    <property type="molecule type" value="Genomic_DNA"/>
</dbReference>
<gene>
    <name evidence="6" type="ORF">SAMN05216215_1010166</name>
</gene>
<dbReference type="InterPro" id="IPR025559">
    <property type="entry name" value="Eis_dom"/>
</dbReference>
<keyword evidence="1 3" id="KW-0808">Transferase</keyword>
<comment type="caution">
    <text evidence="3">Lacks conserved residue(s) required for the propagation of feature annotation.</text>
</comment>
<dbReference type="RefSeq" id="WP_093265483.1">
    <property type="nucleotide sequence ID" value="NZ_FNOK01000010.1"/>
</dbReference>
<proteinExistence type="inferred from homology"/>
<comment type="subunit">
    <text evidence="3">Homohexamer; trimer of dimers.</text>
</comment>
<dbReference type="InterPro" id="IPR022902">
    <property type="entry name" value="NAcTrfase_Eis"/>
</dbReference>
<sequence>MRKAEIRRLEVDEYRAAYDVARVSQHNPPVSTSEWDLARHVYEPGLAVGAIVDGAVVGTVNLLPSQLTVPGGASLPMAASTGSGVHTDYTRQGLFNRLKQAQFDTAAEHGYLLIGNTPAQATLYGRFGHGVSTQSRALRIRKHEARLRSEVPAEGTVRLIDPESSLELLPKLYEQLGPYRPGVIARSAHWWKVYWERAMRAGQHFRIAVHSGAAGDDGFAVYAAKDNGSPGPNVTLLVTDFHAAGPAATAGLWRHLLSIDLVDEVCVRTRPTDELVEAMLVDWRGCRTHSIDDELWLRLLDVPAVLAARTYCDAKPVVLEVVDAFRPANSGRFRISPEGAVPTSETAQLTVDVDVLAMAYLGTTKFSTLAGIGRVQVAEPAALAHADRLFATDVASFCGTPV</sequence>
<dbReference type="SUPFAM" id="SSF55718">
    <property type="entry name" value="SCP-like"/>
    <property type="match status" value="1"/>
</dbReference>
<dbReference type="SUPFAM" id="SSF55729">
    <property type="entry name" value="Acyl-CoA N-acyltransferases (Nat)"/>
    <property type="match status" value="1"/>
</dbReference>
<dbReference type="GO" id="GO:0030649">
    <property type="term" value="P:aminoglycoside antibiotic catabolic process"/>
    <property type="evidence" value="ECO:0007669"/>
    <property type="project" value="TreeGrafter"/>
</dbReference>
<evidence type="ECO:0000256" key="2">
    <source>
        <dbReference type="ARBA" id="ARBA00023315"/>
    </source>
</evidence>
<dbReference type="HAMAP" id="MF_01812">
    <property type="entry name" value="Eis"/>
    <property type="match status" value="1"/>
</dbReference>
<dbReference type="Gene3D" id="3.40.630.30">
    <property type="match status" value="2"/>
</dbReference>
<dbReference type="PANTHER" id="PTHR37817:SF1">
    <property type="entry name" value="N-ACETYLTRANSFERASE EIS"/>
    <property type="match status" value="1"/>
</dbReference>
<protein>
    <submittedName>
        <fullName evidence="6">Predicted acetyltransferase</fullName>
    </submittedName>
</protein>
<evidence type="ECO:0000313" key="6">
    <source>
        <dbReference type="EMBL" id="SDX40315.1"/>
    </source>
</evidence>
<keyword evidence="7" id="KW-1185">Reference proteome</keyword>
<feature type="binding site" evidence="3">
    <location>
        <begin position="91"/>
        <end position="96"/>
    </location>
    <ligand>
        <name>acetyl-CoA</name>
        <dbReference type="ChEBI" id="CHEBI:57288"/>
    </ligand>
</feature>
<dbReference type="InterPro" id="IPR041380">
    <property type="entry name" value="Acetyltransf_17"/>
</dbReference>
<keyword evidence="2 3" id="KW-0012">Acyltransferase</keyword>
<reference evidence="7" key="1">
    <citation type="submission" date="2016-10" db="EMBL/GenBank/DDBJ databases">
        <authorList>
            <person name="Varghese N."/>
            <person name="Submissions S."/>
        </authorList>
    </citation>
    <scope>NUCLEOTIDE SEQUENCE [LARGE SCALE GENOMIC DNA]</scope>
    <source>
        <strain evidence="7">CGMCC 4.3530</strain>
    </source>
</reference>
<evidence type="ECO:0000256" key="3">
    <source>
        <dbReference type="HAMAP-Rule" id="MF_01812"/>
    </source>
</evidence>
<dbReference type="InterPro" id="IPR036527">
    <property type="entry name" value="SCP2_sterol-bd_dom_sf"/>
</dbReference>
<evidence type="ECO:0000313" key="7">
    <source>
        <dbReference type="Proteomes" id="UP000199529"/>
    </source>
</evidence>
<dbReference type="STRING" id="418495.SAMN05216215_1010166"/>
<name>A0A1H3BEV1_9PSEU</name>
<dbReference type="Pfam" id="PF17668">
    <property type="entry name" value="Acetyltransf_17"/>
    <property type="match status" value="1"/>
</dbReference>
<dbReference type="Pfam" id="PF13530">
    <property type="entry name" value="SCP2_2"/>
    <property type="match status" value="1"/>
</dbReference>
<evidence type="ECO:0000259" key="5">
    <source>
        <dbReference type="Pfam" id="PF17668"/>
    </source>
</evidence>
<feature type="active site" description="Proton donor" evidence="3">
    <location>
        <position position="124"/>
    </location>
</feature>
<dbReference type="NCBIfam" id="NF002367">
    <property type="entry name" value="PRK01346.1-4"/>
    <property type="match status" value="1"/>
</dbReference>
<dbReference type="InterPro" id="IPR051554">
    <property type="entry name" value="Acetyltransferase_Eis"/>
</dbReference>
<accession>A0A1H3BEV1</accession>